<reference evidence="6 7" key="1">
    <citation type="submission" date="2020-08" db="EMBL/GenBank/DDBJ databases">
        <title>Genomic Encyclopedia of Type Strains, Phase III (KMG-III): the genomes of soil and plant-associated and newly described type strains.</title>
        <authorList>
            <person name="Whitman W."/>
        </authorList>
    </citation>
    <scope>NUCLEOTIDE SEQUENCE [LARGE SCALE GENOMIC DNA]</scope>
    <source>
        <strain evidence="6 7">CECT 8356</strain>
    </source>
</reference>
<evidence type="ECO:0000256" key="3">
    <source>
        <dbReference type="ARBA" id="ARBA00022801"/>
    </source>
</evidence>
<proteinExistence type="inferred from homology"/>
<sequence length="158" mass="17693">MSDDTMAGEPKTRRTARVLVFDEDGALLLMKQHWGRRVRPARWLTVGGGIDPGEDAPTAAVRELYEETGLRVDAVGEPVAYREIDLPPAEEYERRTAVYFVLRTARFEIARDAWTESERDDIVDVRWFSPAELAATTDAFDPEDVRGIVADLDAADPA</sequence>
<dbReference type="GO" id="GO:0016787">
    <property type="term" value="F:hydrolase activity"/>
    <property type="evidence" value="ECO:0007669"/>
    <property type="project" value="UniProtKB-KW"/>
</dbReference>
<dbReference type="SUPFAM" id="SSF55811">
    <property type="entry name" value="Nudix"/>
    <property type="match status" value="1"/>
</dbReference>
<dbReference type="InterPro" id="IPR020476">
    <property type="entry name" value="Nudix_hydrolase"/>
</dbReference>
<evidence type="ECO:0000313" key="6">
    <source>
        <dbReference type="EMBL" id="MBB3159066.1"/>
    </source>
</evidence>
<dbReference type="RefSeq" id="WP_183420464.1">
    <property type="nucleotide sequence ID" value="NZ_JACHXY010000003.1"/>
</dbReference>
<dbReference type="Pfam" id="PF00293">
    <property type="entry name" value="NUDIX"/>
    <property type="match status" value="1"/>
</dbReference>
<dbReference type="CDD" id="cd04685">
    <property type="entry name" value="NUDIX_Hydrolase"/>
    <property type="match status" value="1"/>
</dbReference>
<comment type="similarity">
    <text evidence="2 4">Belongs to the Nudix hydrolase family.</text>
</comment>
<dbReference type="Proteomes" id="UP000543579">
    <property type="component" value="Unassembled WGS sequence"/>
</dbReference>
<dbReference type="InterPro" id="IPR020084">
    <property type="entry name" value="NUDIX_hydrolase_CS"/>
</dbReference>
<evidence type="ECO:0000256" key="1">
    <source>
        <dbReference type="ARBA" id="ARBA00001946"/>
    </source>
</evidence>
<dbReference type="PANTHER" id="PTHR43046:SF14">
    <property type="entry name" value="MUTT_NUDIX FAMILY PROTEIN"/>
    <property type="match status" value="1"/>
</dbReference>
<name>A0A7W5CK24_9MICO</name>
<dbReference type="Gene3D" id="3.90.79.10">
    <property type="entry name" value="Nucleoside Triphosphate Pyrophosphohydrolase"/>
    <property type="match status" value="1"/>
</dbReference>
<dbReference type="PROSITE" id="PS51462">
    <property type="entry name" value="NUDIX"/>
    <property type="match status" value="1"/>
</dbReference>
<evidence type="ECO:0000256" key="2">
    <source>
        <dbReference type="ARBA" id="ARBA00005582"/>
    </source>
</evidence>
<evidence type="ECO:0000256" key="4">
    <source>
        <dbReference type="RuleBase" id="RU003476"/>
    </source>
</evidence>
<gene>
    <name evidence="6" type="ORF">FHS07_002784</name>
</gene>
<feature type="domain" description="Nudix hydrolase" evidence="5">
    <location>
        <begin position="11"/>
        <end position="150"/>
    </location>
</feature>
<comment type="caution">
    <text evidence="6">The sequence shown here is derived from an EMBL/GenBank/DDBJ whole genome shotgun (WGS) entry which is preliminary data.</text>
</comment>
<dbReference type="EMBL" id="JACHXY010000003">
    <property type="protein sequence ID" value="MBB3159066.1"/>
    <property type="molecule type" value="Genomic_DNA"/>
</dbReference>
<dbReference type="InterPro" id="IPR000086">
    <property type="entry name" value="NUDIX_hydrolase_dom"/>
</dbReference>
<dbReference type="PANTHER" id="PTHR43046">
    <property type="entry name" value="GDP-MANNOSE MANNOSYL HYDROLASE"/>
    <property type="match status" value="1"/>
</dbReference>
<organism evidence="6 7">
    <name type="scientific">Microbacterium proteolyticum</name>
    <dbReference type="NCBI Taxonomy" id="1572644"/>
    <lineage>
        <taxon>Bacteria</taxon>
        <taxon>Bacillati</taxon>
        <taxon>Actinomycetota</taxon>
        <taxon>Actinomycetes</taxon>
        <taxon>Micrococcales</taxon>
        <taxon>Microbacteriaceae</taxon>
        <taxon>Microbacterium</taxon>
    </lineage>
</organism>
<protein>
    <submittedName>
        <fullName evidence="6">8-oxo-dGTP pyrophosphatase MutT (NUDIX family)</fullName>
    </submittedName>
</protein>
<accession>A0A7W5CK24</accession>
<comment type="cofactor">
    <cofactor evidence="1">
        <name>Mg(2+)</name>
        <dbReference type="ChEBI" id="CHEBI:18420"/>
    </cofactor>
</comment>
<evidence type="ECO:0000313" key="7">
    <source>
        <dbReference type="Proteomes" id="UP000543579"/>
    </source>
</evidence>
<evidence type="ECO:0000259" key="5">
    <source>
        <dbReference type="PROSITE" id="PS51462"/>
    </source>
</evidence>
<dbReference type="PROSITE" id="PS00893">
    <property type="entry name" value="NUDIX_BOX"/>
    <property type="match status" value="1"/>
</dbReference>
<keyword evidence="3 4" id="KW-0378">Hydrolase</keyword>
<dbReference type="AlphaFoldDB" id="A0A7W5CK24"/>
<dbReference type="PRINTS" id="PR00502">
    <property type="entry name" value="NUDIXFAMILY"/>
</dbReference>
<dbReference type="InterPro" id="IPR015797">
    <property type="entry name" value="NUDIX_hydrolase-like_dom_sf"/>
</dbReference>